<keyword evidence="2 7" id="KW-0813">Transport</keyword>
<accession>A0ABU4HXD9</accession>
<reference evidence="10" key="1">
    <citation type="submission" date="2023-07" db="EMBL/GenBank/DDBJ databases">
        <title>Conexibacter stalactiti sp. nov., isolated from stalactites in a lava cave and emended description of the genus Conexibacter.</title>
        <authorList>
            <person name="Lee S.D."/>
        </authorList>
    </citation>
    <scope>NUCLEOTIDE SEQUENCE [LARGE SCALE GENOMIC DNA]</scope>
    <source>
        <strain evidence="10">KCTC 39840</strain>
    </source>
</reference>
<evidence type="ECO:0000313" key="10">
    <source>
        <dbReference type="Proteomes" id="UP001284601"/>
    </source>
</evidence>
<feature type="transmembrane region" description="Helical" evidence="7">
    <location>
        <begin position="192"/>
        <end position="212"/>
    </location>
</feature>
<dbReference type="RefSeq" id="WP_318600426.1">
    <property type="nucleotide sequence ID" value="NZ_JAWSTH010000111.1"/>
</dbReference>
<evidence type="ECO:0000256" key="2">
    <source>
        <dbReference type="ARBA" id="ARBA00022448"/>
    </source>
</evidence>
<feature type="transmembrane region" description="Helical" evidence="7">
    <location>
        <begin position="84"/>
        <end position="108"/>
    </location>
</feature>
<evidence type="ECO:0000259" key="8">
    <source>
        <dbReference type="PROSITE" id="PS50928"/>
    </source>
</evidence>
<comment type="similarity">
    <text evidence="7">Belongs to the binding-protein-dependent transport system permease family.</text>
</comment>
<feature type="transmembrane region" description="Helical" evidence="7">
    <location>
        <begin position="244"/>
        <end position="268"/>
    </location>
</feature>
<dbReference type="Gene3D" id="1.10.3720.10">
    <property type="entry name" value="MetI-like"/>
    <property type="match status" value="1"/>
</dbReference>
<gene>
    <name evidence="9" type="ORF">R7226_26615</name>
</gene>
<keyword evidence="3" id="KW-1003">Cell membrane</keyword>
<evidence type="ECO:0000256" key="3">
    <source>
        <dbReference type="ARBA" id="ARBA00022475"/>
    </source>
</evidence>
<keyword evidence="6 7" id="KW-0472">Membrane</keyword>
<evidence type="ECO:0000256" key="1">
    <source>
        <dbReference type="ARBA" id="ARBA00004651"/>
    </source>
</evidence>
<dbReference type="PANTHER" id="PTHR30193:SF37">
    <property type="entry name" value="INNER MEMBRANE ABC TRANSPORTER PERMEASE PROTEIN YCJO"/>
    <property type="match status" value="1"/>
</dbReference>
<evidence type="ECO:0000256" key="4">
    <source>
        <dbReference type="ARBA" id="ARBA00022692"/>
    </source>
</evidence>
<sequence>MLFLTFVVAPLFGAIALSFTDWNLLGSKRFIGLDNFTRLAEDGDLHKALGNTLIFTFWSIVLHVVVGLGMALAVNRQMWRVTRYFLRTAFFFPFLVSWAAVALIWQYALDPNFGIATFYGDKVGIPGLADGWLLNKTYALPALILVDLWHTIGFAFVVFLAGLQAIPGHLYEASEVDGAGPVRRFWHVTLPMLSPTIFFIVVISFIGAFQIFEPMYIMTRGGPDGATSSVVQYLYETGFRNYEVGYAASIGLLVFVAVLAATLVQFLLRRRWVFEG</sequence>
<feature type="domain" description="ABC transmembrane type-1" evidence="8">
    <location>
        <begin position="49"/>
        <end position="265"/>
    </location>
</feature>
<organism evidence="9 10">
    <name type="scientific">Conexibacter stalactiti</name>
    <dbReference type="NCBI Taxonomy" id="1940611"/>
    <lineage>
        <taxon>Bacteria</taxon>
        <taxon>Bacillati</taxon>
        <taxon>Actinomycetota</taxon>
        <taxon>Thermoleophilia</taxon>
        <taxon>Solirubrobacterales</taxon>
        <taxon>Conexibacteraceae</taxon>
        <taxon>Conexibacter</taxon>
    </lineage>
</organism>
<protein>
    <submittedName>
        <fullName evidence="9">Sugar ABC transporter permease</fullName>
    </submittedName>
</protein>
<keyword evidence="10" id="KW-1185">Reference proteome</keyword>
<comment type="subcellular location">
    <subcellularLocation>
        <location evidence="1 7">Cell membrane</location>
        <topology evidence="1 7">Multi-pass membrane protein</topology>
    </subcellularLocation>
</comment>
<dbReference type="InterPro" id="IPR000515">
    <property type="entry name" value="MetI-like"/>
</dbReference>
<dbReference type="EMBL" id="JAWSTH010000111">
    <property type="protein sequence ID" value="MDW5597956.1"/>
    <property type="molecule type" value="Genomic_DNA"/>
</dbReference>
<proteinExistence type="inferred from homology"/>
<keyword evidence="4 7" id="KW-0812">Transmembrane</keyword>
<evidence type="ECO:0000256" key="7">
    <source>
        <dbReference type="RuleBase" id="RU363032"/>
    </source>
</evidence>
<feature type="transmembrane region" description="Helical" evidence="7">
    <location>
        <begin position="53"/>
        <end position="72"/>
    </location>
</feature>
<dbReference type="InterPro" id="IPR035906">
    <property type="entry name" value="MetI-like_sf"/>
</dbReference>
<feature type="transmembrane region" description="Helical" evidence="7">
    <location>
        <begin position="138"/>
        <end position="161"/>
    </location>
</feature>
<dbReference type="Pfam" id="PF00528">
    <property type="entry name" value="BPD_transp_1"/>
    <property type="match status" value="1"/>
</dbReference>
<dbReference type="InterPro" id="IPR051393">
    <property type="entry name" value="ABC_transporter_permease"/>
</dbReference>
<dbReference type="Proteomes" id="UP001284601">
    <property type="component" value="Unassembled WGS sequence"/>
</dbReference>
<dbReference type="CDD" id="cd06261">
    <property type="entry name" value="TM_PBP2"/>
    <property type="match status" value="1"/>
</dbReference>
<dbReference type="SUPFAM" id="SSF161098">
    <property type="entry name" value="MetI-like"/>
    <property type="match status" value="1"/>
</dbReference>
<keyword evidence="5 7" id="KW-1133">Transmembrane helix</keyword>
<evidence type="ECO:0000256" key="5">
    <source>
        <dbReference type="ARBA" id="ARBA00022989"/>
    </source>
</evidence>
<dbReference type="PROSITE" id="PS50928">
    <property type="entry name" value="ABC_TM1"/>
    <property type="match status" value="1"/>
</dbReference>
<evidence type="ECO:0000313" key="9">
    <source>
        <dbReference type="EMBL" id="MDW5597956.1"/>
    </source>
</evidence>
<evidence type="ECO:0000256" key="6">
    <source>
        <dbReference type="ARBA" id="ARBA00023136"/>
    </source>
</evidence>
<dbReference type="PANTHER" id="PTHR30193">
    <property type="entry name" value="ABC TRANSPORTER PERMEASE PROTEIN"/>
    <property type="match status" value="1"/>
</dbReference>
<comment type="caution">
    <text evidence="9">The sequence shown here is derived from an EMBL/GenBank/DDBJ whole genome shotgun (WGS) entry which is preliminary data.</text>
</comment>
<name>A0ABU4HXD9_9ACTN</name>